<dbReference type="EMBL" id="AGNL01018322">
    <property type="protein sequence ID" value="EJK63318.1"/>
    <property type="molecule type" value="Genomic_DNA"/>
</dbReference>
<organism evidence="1 2">
    <name type="scientific">Thalassiosira oceanica</name>
    <name type="common">Marine diatom</name>
    <dbReference type="NCBI Taxonomy" id="159749"/>
    <lineage>
        <taxon>Eukaryota</taxon>
        <taxon>Sar</taxon>
        <taxon>Stramenopiles</taxon>
        <taxon>Ochrophyta</taxon>
        <taxon>Bacillariophyta</taxon>
        <taxon>Coscinodiscophyceae</taxon>
        <taxon>Thalassiosirophycidae</taxon>
        <taxon>Thalassiosirales</taxon>
        <taxon>Thalassiosiraceae</taxon>
        <taxon>Thalassiosira</taxon>
    </lineage>
</organism>
<comment type="caution">
    <text evidence="1">The sequence shown here is derived from an EMBL/GenBank/DDBJ whole genome shotgun (WGS) entry which is preliminary data.</text>
</comment>
<dbReference type="Gene3D" id="2.60.40.780">
    <property type="entry name" value="von Hippel-Lindau disease tumour suppressor, beta domain"/>
    <property type="match status" value="1"/>
</dbReference>
<accession>K0SB29</accession>
<dbReference type="AlphaFoldDB" id="K0SB29"/>
<dbReference type="SUPFAM" id="SSF49468">
    <property type="entry name" value="VHL"/>
    <property type="match status" value="1"/>
</dbReference>
<gene>
    <name evidence="1" type="ORF">THAOC_16030</name>
</gene>
<proteinExistence type="predicted"/>
<evidence type="ECO:0000313" key="2">
    <source>
        <dbReference type="Proteomes" id="UP000266841"/>
    </source>
</evidence>
<protein>
    <submittedName>
        <fullName evidence="1">Uncharacterized protein</fullName>
    </submittedName>
</protein>
<dbReference type="Proteomes" id="UP000266841">
    <property type="component" value="Unassembled WGS sequence"/>
</dbReference>
<dbReference type="InterPro" id="IPR037140">
    <property type="entry name" value="VHL_beta_dom_sf"/>
</dbReference>
<dbReference type="InterPro" id="IPR036208">
    <property type="entry name" value="VHL_sf"/>
</dbReference>
<reference evidence="1 2" key="1">
    <citation type="journal article" date="2012" name="Genome Biol.">
        <title>Genome and low-iron response of an oceanic diatom adapted to chronic iron limitation.</title>
        <authorList>
            <person name="Lommer M."/>
            <person name="Specht M."/>
            <person name="Roy A.S."/>
            <person name="Kraemer L."/>
            <person name="Andreson R."/>
            <person name="Gutowska M.A."/>
            <person name="Wolf J."/>
            <person name="Bergner S.V."/>
            <person name="Schilhabel M.B."/>
            <person name="Klostermeier U.C."/>
            <person name="Beiko R.G."/>
            <person name="Rosenstiel P."/>
            <person name="Hippler M."/>
            <person name="Laroche J."/>
        </authorList>
    </citation>
    <scope>NUCLEOTIDE SEQUENCE [LARGE SCALE GENOMIC DNA]</scope>
    <source>
        <strain evidence="1 2">CCMP1005</strain>
    </source>
</reference>
<feature type="non-terminal residue" evidence="1">
    <location>
        <position position="1"/>
    </location>
</feature>
<keyword evidence="2" id="KW-1185">Reference proteome</keyword>
<name>K0SB29_THAOC</name>
<evidence type="ECO:0000313" key="1">
    <source>
        <dbReference type="EMBL" id="EJK63318.1"/>
    </source>
</evidence>
<dbReference type="OrthoDB" id="41875at2759"/>
<sequence>QLSSGVAFFVPEWIPGESAPWISKDFQSNPEIARLHDHSVAYDPRSASRSEAEASLLRTRYIGRRTLAGRPQLIGPLDQASQRSDEDLGGSCRRRDNPLVRMCRGGENNFEPRRLPFDENGHLASHVLAIPSGPCSTLVQSEIDKGGDGGDLYNILQCQLVCLDRGIDADLVGYPLPEKYFDPDGNSAHDSFSDFMGSLSCGRVEFGFINYSSKTLKLYWVNQRGDKVFLYDFERLERNTRFTHTFIGHRFIAEDPDTKEHLMDHTVEFFGIIGVGNHVNRHRKRDIRREVSSTMNGEWTKHLQVKRTFSRLGFDKGRLPDDVFGSMRAFYYNNRGSPHKTMEEWDSKGLYVNFWESDCNFIQIPWELKFIWQERLRLNVQKWVGVDIEQTDLYGIRQYTEGARLLTHVDRITTHA</sequence>